<feature type="compositionally biased region" description="Basic and acidic residues" evidence="4">
    <location>
        <begin position="1"/>
        <end position="16"/>
    </location>
</feature>
<dbReference type="InterPro" id="IPR057982">
    <property type="entry name" value="TPR_NAA35"/>
</dbReference>
<dbReference type="InterPro" id="IPR007244">
    <property type="entry name" value="Naa35_N"/>
</dbReference>
<evidence type="ECO:0000256" key="2">
    <source>
        <dbReference type="ARBA" id="ARBA00006289"/>
    </source>
</evidence>
<proteinExistence type="inferred from homology"/>
<dbReference type="GO" id="GO:0031417">
    <property type="term" value="C:NatC complex"/>
    <property type="evidence" value="ECO:0007669"/>
    <property type="project" value="InterPro"/>
</dbReference>
<evidence type="ECO:0000313" key="8">
    <source>
        <dbReference type="Proteomes" id="UP000016923"/>
    </source>
</evidence>
<dbReference type="OrthoDB" id="269405at2759"/>
<dbReference type="Pfam" id="PF04112">
    <property type="entry name" value="Mak10"/>
    <property type="match status" value="1"/>
</dbReference>
<dbReference type="Pfam" id="PF25789">
    <property type="entry name" value="TPR_NAA35"/>
    <property type="match status" value="1"/>
</dbReference>
<dbReference type="OMA" id="QMEWIVQ"/>
<feature type="region of interest" description="Disordered" evidence="4">
    <location>
        <begin position="1"/>
        <end position="55"/>
    </location>
</feature>
<gene>
    <name evidence="7" type="ORF">F503_06453</name>
</gene>
<comment type="subcellular location">
    <subcellularLocation>
        <location evidence="1">Cytoplasm</location>
    </subcellularLocation>
</comment>
<dbReference type="PANTHER" id="PTHR21373">
    <property type="entry name" value="GLUCOSE REPRESSIBLE PROTEIN MAK10"/>
    <property type="match status" value="1"/>
</dbReference>
<evidence type="ECO:0000313" key="7">
    <source>
        <dbReference type="EMBL" id="EPE03747.1"/>
    </source>
</evidence>
<comment type="similarity">
    <text evidence="2">Belongs to the MAK10 family.</text>
</comment>
<dbReference type="eggNOG" id="KOG2343">
    <property type="taxonomic scope" value="Eukaryota"/>
</dbReference>
<protein>
    <submittedName>
        <fullName evidence="7">Mak10 subunit</fullName>
    </submittedName>
</protein>
<dbReference type="STRING" id="1262450.S3BTI6"/>
<accession>S3BTI6</accession>
<dbReference type="EMBL" id="KE148165">
    <property type="protein sequence ID" value="EPE03747.1"/>
    <property type="molecule type" value="Genomic_DNA"/>
</dbReference>
<name>S3BTI6_OPHP1</name>
<organism evidence="7 8">
    <name type="scientific">Ophiostoma piceae (strain UAMH 11346)</name>
    <name type="common">Sap stain fungus</name>
    <dbReference type="NCBI Taxonomy" id="1262450"/>
    <lineage>
        <taxon>Eukaryota</taxon>
        <taxon>Fungi</taxon>
        <taxon>Dikarya</taxon>
        <taxon>Ascomycota</taxon>
        <taxon>Pezizomycotina</taxon>
        <taxon>Sordariomycetes</taxon>
        <taxon>Sordariomycetidae</taxon>
        <taxon>Ophiostomatales</taxon>
        <taxon>Ophiostomataceae</taxon>
        <taxon>Ophiostoma</taxon>
    </lineage>
</organism>
<sequence>MEDRSRAALRVPREESPVSEAIGGLTLGNYVADRPPPPRPAPPPPSQELPPQSRMVSEGVVMTDITARFKAAASTLQPGELVKDGYFTLFEAVGALEIMDPKMDSGCVAPEDAEEDDYQIERTLLPTEVIGIIDQLLCLEMAWHLGYPLSQTLLTCLYITGILIPTPRCLDEADYLRSHSPADKRTIAHSVLRAYCIALISTCGSVNVNVRNEVYYEEEDLATNTYNLALLEDTSKDEIRQVLQEARAALIDADQSWPNNVVAALQSRLDFRETFLTAMDVAELRVQPDSLRTPWTLMTAAIKKIRDSHGLGVAVPGAFNTKMQGKLASTMPPRPIVQPSLDEALEHWTRLSEDAAEAVAILKYEDPQSLLTFQAKKPQPLVYIRTFVQGLIFFDNIMLGEHSIRQIMDDDLAIVVLPGSGLLDPLNDEVEAVQDPRFAISRFMEEFRIRSFPSYLEIYRTMCQNRSRSRRMMCHLLREWETLQMDVEEIDTQVQTVVDELAANGNASGALSSSSSGALALPLSSWAFLYKLRIMEWVVQLGFELEVYLPDELAGMYWYLSYLAKRRVQHAERIRTFTLRSLNELQQRNGGRDFTAHHEAAFTKSLLYLRTTMLDASVTWELADALSCLYASLHRVGLLKTPARPYSTDELRYEVRMKPFAVVGLPELPTFATFKTEAEQGSNSVAAILQYAEQALGGAKKGCEALTRFDENEAFAANCHARWVASTKNMYKSAIFAGLAVAALRKEVDRVETASGSAVGISGSTPVPLKLTVQVPKPDDSYHAWWLVPKLTPTA</sequence>
<dbReference type="InterPro" id="IPR057983">
    <property type="entry name" value="NAA35-like_N"/>
</dbReference>
<keyword evidence="3" id="KW-0963">Cytoplasm</keyword>
<feature type="domain" description="NAA35-like N-terminal" evidence="5">
    <location>
        <begin position="78"/>
        <end position="240"/>
    </location>
</feature>
<evidence type="ECO:0000256" key="1">
    <source>
        <dbReference type="ARBA" id="ARBA00004496"/>
    </source>
</evidence>
<feature type="domain" description="NAA35-like TPR repeats" evidence="6">
    <location>
        <begin position="369"/>
        <end position="701"/>
    </location>
</feature>
<dbReference type="Proteomes" id="UP000016923">
    <property type="component" value="Unassembled WGS sequence"/>
</dbReference>
<dbReference type="PANTHER" id="PTHR21373:SF0">
    <property type="entry name" value="N-ALPHA-ACETYLTRANSFERASE 35, NATC AUXILIARY SUBUNIT"/>
    <property type="match status" value="1"/>
</dbReference>
<evidence type="ECO:0000259" key="5">
    <source>
        <dbReference type="Pfam" id="PF04112"/>
    </source>
</evidence>
<feature type="compositionally biased region" description="Pro residues" evidence="4">
    <location>
        <begin position="34"/>
        <end position="48"/>
    </location>
</feature>
<dbReference type="VEuPathDB" id="FungiDB:F503_06453"/>
<evidence type="ECO:0000256" key="3">
    <source>
        <dbReference type="ARBA" id="ARBA00022490"/>
    </source>
</evidence>
<reference evidence="7 8" key="1">
    <citation type="journal article" date="2013" name="BMC Genomics">
        <title>The genome and transcriptome of the pine saprophyte Ophiostoma piceae, and a comparison with the bark beetle-associated pine pathogen Grosmannia clavigera.</title>
        <authorList>
            <person name="Haridas S."/>
            <person name="Wang Y."/>
            <person name="Lim L."/>
            <person name="Massoumi Alamouti S."/>
            <person name="Jackman S."/>
            <person name="Docking R."/>
            <person name="Robertson G."/>
            <person name="Birol I."/>
            <person name="Bohlmann J."/>
            <person name="Breuil C."/>
        </authorList>
    </citation>
    <scope>NUCLEOTIDE SEQUENCE [LARGE SCALE GENOMIC DNA]</scope>
    <source>
        <strain evidence="7 8">UAMH 11346</strain>
    </source>
</reference>
<dbReference type="AlphaFoldDB" id="S3BTI6"/>
<dbReference type="HOGENOM" id="CLU_011757_0_0_1"/>
<evidence type="ECO:0000259" key="6">
    <source>
        <dbReference type="Pfam" id="PF25789"/>
    </source>
</evidence>
<evidence type="ECO:0000256" key="4">
    <source>
        <dbReference type="SAM" id="MobiDB-lite"/>
    </source>
</evidence>
<keyword evidence="8" id="KW-1185">Reference proteome</keyword>